<dbReference type="InterPro" id="IPR014729">
    <property type="entry name" value="Rossmann-like_a/b/a_fold"/>
</dbReference>
<evidence type="ECO:0000313" key="3">
    <source>
        <dbReference type="EMBL" id="MXR51940.1"/>
    </source>
</evidence>
<dbReference type="Proteomes" id="UP000466535">
    <property type="component" value="Unassembled WGS sequence"/>
</dbReference>
<dbReference type="EMBL" id="WUUT01000003">
    <property type="protein sequence ID" value="MXR51940.1"/>
    <property type="molecule type" value="Genomic_DNA"/>
</dbReference>
<dbReference type="SUPFAM" id="SSF52402">
    <property type="entry name" value="Adenine nucleotide alpha hydrolases-like"/>
    <property type="match status" value="1"/>
</dbReference>
<comment type="similarity">
    <text evidence="1">Belongs to the universal stress protein A family.</text>
</comment>
<name>A0A6B0TAN1_9EURY</name>
<dbReference type="AlphaFoldDB" id="A0A6B0TAN1"/>
<dbReference type="Pfam" id="PF00582">
    <property type="entry name" value="Usp"/>
    <property type="match status" value="1"/>
</dbReference>
<sequence length="146" mass="15581">MATDTYTVLLPVDREMNRAERAAEAVADLPGDPAEVTAVVLHVIEPFEGTDEGGMVRTEDLYESGEFPDSVVAATDALEDAGVTVERRQIEGDPAETILSVARDLDADNIVMSGRPRSPAGKVLFGSTIQSVLLNAERPVTTVLVE</sequence>
<comment type="caution">
    <text evidence="3">The sequence shown here is derived from an EMBL/GenBank/DDBJ whole genome shotgun (WGS) entry which is preliminary data.</text>
</comment>
<feature type="domain" description="UspA" evidence="2">
    <location>
        <begin position="7"/>
        <end position="143"/>
    </location>
</feature>
<dbReference type="PANTHER" id="PTHR46268">
    <property type="entry name" value="STRESS RESPONSE PROTEIN NHAX"/>
    <property type="match status" value="1"/>
</dbReference>
<dbReference type="CDD" id="cd00293">
    <property type="entry name" value="USP-like"/>
    <property type="match status" value="1"/>
</dbReference>
<evidence type="ECO:0000256" key="1">
    <source>
        <dbReference type="ARBA" id="ARBA00008791"/>
    </source>
</evidence>
<reference evidence="3 4" key="1">
    <citation type="submission" date="2019-12" db="EMBL/GenBank/DDBJ databases">
        <title>Isolation and characterization of three novel carbon monoxide-oxidizing members of Halobacteria from salione crusts and soils.</title>
        <authorList>
            <person name="Myers M.R."/>
            <person name="King G.M."/>
        </authorList>
    </citation>
    <scope>NUCLEOTIDE SEQUENCE [LARGE SCALE GENOMIC DNA]</scope>
    <source>
        <strain evidence="3 4">WSH3</strain>
    </source>
</reference>
<evidence type="ECO:0000313" key="4">
    <source>
        <dbReference type="Proteomes" id="UP000466535"/>
    </source>
</evidence>
<dbReference type="InterPro" id="IPR006016">
    <property type="entry name" value="UspA"/>
</dbReference>
<gene>
    <name evidence="3" type="ORF">GRX03_10045</name>
</gene>
<dbReference type="RefSeq" id="WP_159764062.1">
    <property type="nucleotide sequence ID" value="NZ_WUUT01000003.1"/>
</dbReference>
<organism evidence="3 4">
    <name type="scientific">Halovenus carboxidivorans</name>
    <dbReference type="NCBI Taxonomy" id="2692199"/>
    <lineage>
        <taxon>Archaea</taxon>
        <taxon>Methanobacteriati</taxon>
        <taxon>Methanobacteriota</taxon>
        <taxon>Stenosarchaea group</taxon>
        <taxon>Halobacteria</taxon>
        <taxon>Halobacteriales</taxon>
        <taxon>Haloarculaceae</taxon>
        <taxon>Halovenus</taxon>
    </lineage>
</organism>
<keyword evidence="4" id="KW-1185">Reference proteome</keyword>
<proteinExistence type="inferred from homology"/>
<evidence type="ECO:0000259" key="2">
    <source>
        <dbReference type="Pfam" id="PF00582"/>
    </source>
</evidence>
<dbReference type="PANTHER" id="PTHR46268:SF6">
    <property type="entry name" value="UNIVERSAL STRESS PROTEIN UP12"/>
    <property type="match status" value="1"/>
</dbReference>
<dbReference type="Gene3D" id="3.40.50.620">
    <property type="entry name" value="HUPs"/>
    <property type="match status" value="1"/>
</dbReference>
<dbReference type="OrthoDB" id="281037at2157"/>
<accession>A0A6B0TAN1</accession>
<protein>
    <submittedName>
        <fullName evidence="3">Universal stress protein</fullName>
    </submittedName>
</protein>